<evidence type="ECO:0000313" key="2">
    <source>
        <dbReference type="EMBL" id="CDS09120.1"/>
    </source>
</evidence>
<dbReference type="AlphaFoldDB" id="A0A077WP13"/>
<feature type="compositionally biased region" description="Acidic residues" evidence="1">
    <location>
        <begin position="351"/>
        <end position="361"/>
    </location>
</feature>
<evidence type="ECO:0000256" key="1">
    <source>
        <dbReference type="SAM" id="MobiDB-lite"/>
    </source>
</evidence>
<dbReference type="PANTHER" id="PTHR33324">
    <property type="entry name" value="EXPRESSED PROTEIN"/>
    <property type="match status" value="1"/>
</dbReference>
<feature type="region of interest" description="Disordered" evidence="1">
    <location>
        <begin position="162"/>
        <end position="181"/>
    </location>
</feature>
<dbReference type="EMBL" id="LK023329">
    <property type="protein sequence ID" value="CDS09120.1"/>
    <property type="molecule type" value="Genomic_DNA"/>
</dbReference>
<proteinExistence type="predicted"/>
<dbReference type="PANTHER" id="PTHR33324:SF2">
    <property type="entry name" value="MYB_SANT-LIKE DNA-BINDING DOMAIN-CONTAINING PROTEIN"/>
    <property type="match status" value="1"/>
</dbReference>
<reference evidence="2" key="1">
    <citation type="journal article" date="2014" name="Genome Announc.">
        <title>De novo whole-genome sequence and genome annotation of Lichtheimia ramosa.</title>
        <authorList>
            <person name="Linde J."/>
            <person name="Schwartze V."/>
            <person name="Binder U."/>
            <person name="Lass-Florl C."/>
            <person name="Voigt K."/>
            <person name="Horn F."/>
        </authorList>
    </citation>
    <scope>NUCLEOTIDE SEQUENCE</scope>
    <source>
        <strain evidence="2">JMRC FSU:6197</strain>
    </source>
</reference>
<sequence>MLSTDSNMEIEEDTSQAPTMTADEVLLEWLKQPGNYSRYVRADGSVPPRLGGETRTDMAREVVAKLNAAGVEGHDNPVYTNAKMMKWVRRYKKAHELVCSGANEKTVKKTFPYYYQLVDCVGSDSDLPIRTKRAIQRQRRQASSSSNGHDMSIDAYLEDGSPLSSAASLSPSPVSDFLSSSSSSSAYSQGDYVPHIPIIPTSQPDSSTLCTFSERNIINGPRRLPVPSPRPSKSAVNDDSNDNTSRANSHPTSHHQCNVMMQRMMEILYQQQQYHNQQMNRLLEQNQELLNQQSRSHRIHEMQIQASLMVSVIDRLREAGLSKDQISAHLLQLNGSVDAQQQPDQQSDQQEQPDQEEQPDQ</sequence>
<feature type="region of interest" description="Disordered" evidence="1">
    <location>
        <begin position="218"/>
        <end position="254"/>
    </location>
</feature>
<organism evidence="2">
    <name type="scientific">Lichtheimia ramosa</name>
    <dbReference type="NCBI Taxonomy" id="688394"/>
    <lineage>
        <taxon>Eukaryota</taxon>
        <taxon>Fungi</taxon>
        <taxon>Fungi incertae sedis</taxon>
        <taxon>Mucoromycota</taxon>
        <taxon>Mucoromycotina</taxon>
        <taxon>Mucoromycetes</taxon>
        <taxon>Mucorales</taxon>
        <taxon>Lichtheimiaceae</taxon>
        <taxon>Lichtheimia</taxon>
    </lineage>
</organism>
<protein>
    <submittedName>
        <fullName evidence="2">Uncharacterized protein</fullName>
    </submittedName>
</protein>
<feature type="region of interest" description="Disordered" evidence="1">
    <location>
        <begin position="335"/>
        <end position="361"/>
    </location>
</feature>
<feature type="compositionally biased region" description="Polar residues" evidence="1">
    <location>
        <begin position="235"/>
        <end position="254"/>
    </location>
</feature>
<name>A0A077WP13_9FUNG</name>
<gene>
    <name evidence="2" type="ORF">LRAMOSA10480</name>
</gene>
<feature type="compositionally biased region" description="Low complexity" evidence="1">
    <location>
        <begin position="340"/>
        <end position="350"/>
    </location>
</feature>
<dbReference type="OrthoDB" id="2288401at2759"/>
<accession>A0A077WP13</accession>
<feature type="region of interest" description="Disordered" evidence="1">
    <location>
        <begin position="134"/>
        <end position="157"/>
    </location>
</feature>